<dbReference type="EMBL" id="CM004466">
    <property type="protein sequence ID" value="OCT99633.1"/>
    <property type="molecule type" value="Genomic_DNA"/>
</dbReference>
<evidence type="ECO:0000313" key="2">
    <source>
        <dbReference type="Proteomes" id="UP000694892"/>
    </source>
</evidence>
<accession>A0A974I380</accession>
<name>A0A974I380_XENLA</name>
<gene>
    <name evidence="1" type="ORF">XELAEV_18005416mg</name>
</gene>
<protein>
    <submittedName>
        <fullName evidence="1">Uncharacterized protein</fullName>
    </submittedName>
</protein>
<dbReference type="Proteomes" id="UP000694892">
    <property type="component" value="Chromosome 1L"/>
</dbReference>
<sequence length="82" mass="9554">MERESGRFKELVWLHNTTLSFYILKHSNTKQDIGDNVTKQAKKWENSINVCAVITAHIRLHSDIHRFIVFIGADFKLQKASQ</sequence>
<proteinExistence type="predicted"/>
<organism evidence="1 2">
    <name type="scientific">Xenopus laevis</name>
    <name type="common">African clawed frog</name>
    <dbReference type="NCBI Taxonomy" id="8355"/>
    <lineage>
        <taxon>Eukaryota</taxon>
        <taxon>Metazoa</taxon>
        <taxon>Chordata</taxon>
        <taxon>Craniata</taxon>
        <taxon>Vertebrata</taxon>
        <taxon>Euteleostomi</taxon>
        <taxon>Amphibia</taxon>
        <taxon>Batrachia</taxon>
        <taxon>Anura</taxon>
        <taxon>Pipoidea</taxon>
        <taxon>Pipidae</taxon>
        <taxon>Xenopodinae</taxon>
        <taxon>Xenopus</taxon>
        <taxon>Xenopus</taxon>
    </lineage>
</organism>
<dbReference type="AlphaFoldDB" id="A0A974I380"/>
<evidence type="ECO:0000313" key="1">
    <source>
        <dbReference type="EMBL" id="OCT99633.1"/>
    </source>
</evidence>
<reference evidence="2" key="1">
    <citation type="journal article" date="2016" name="Nature">
        <title>Genome evolution in the allotetraploid frog Xenopus laevis.</title>
        <authorList>
            <person name="Session A.M."/>
            <person name="Uno Y."/>
            <person name="Kwon T."/>
            <person name="Chapman J.A."/>
            <person name="Toyoda A."/>
            <person name="Takahashi S."/>
            <person name="Fukui A."/>
            <person name="Hikosaka A."/>
            <person name="Suzuki A."/>
            <person name="Kondo M."/>
            <person name="van Heeringen S.J."/>
            <person name="Quigley I."/>
            <person name="Heinz S."/>
            <person name="Ogino H."/>
            <person name="Ochi H."/>
            <person name="Hellsten U."/>
            <person name="Lyons J.B."/>
            <person name="Simakov O."/>
            <person name="Putnam N."/>
            <person name="Stites J."/>
            <person name="Kuroki Y."/>
            <person name="Tanaka T."/>
            <person name="Michiue T."/>
            <person name="Watanabe M."/>
            <person name="Bogdanovic O."/>
            <person name="Lister R."/>
            <person name="Georgiou G."/>
            <person name="Paranjpe S.S."/>
            <person name="van Kruijsbergen I."/>
            <person name="Shu S."/>
            <person name="Carlson J."/>
            <person name="Kinoshita T."/>
            <person name="Ohta Y."/>
            <person name="Mawaribuchi S."/>
            <person name="Jenkins J."/>
            <person name="Grimwood J."/>
            <person name="Schmutz J."/>
            <person name="Mitros T."/>
            <person name="Mozaffari S.V."/>
            <person name="Suzuki Y."/>
            <person name="Haramoto Y."/>
            <person name="Yamamoto T.S."/>
            <person name="Takagi C."/>
            <person name="Heald R."/>
            <person name="Miller K."/>
            <person name="Haudenschild C."/>
            <person name="Kitzman J."/>
            <person name="Nakayama T."/>
            <person name="Izutsu Y."/>
            <person name="Robert J."/>
            <person name="Fortriede J."/>
            <person name="Burns K."/>
            <person name="Lotay V."/>
            <person name="Karimi K."/>
            <person name="Yasuoka Y."/>
            <person name="Dichmann D.S."/>
            <person name="Flajnik M.F."/>
            <person name="Houston D.W."/>
            <person name="Shendure J."/>
            <person name="DuPasquier L."/>
            <person name="Vize P.D."/>
            <person name="Zorn A.M."/>
            <person name="Ito M."/>
            <person name="Marcotte E.M."/>
            <person name="Wallingford J.B."/>
            <person name="Ito Y."/>
            <person name="Asashima M."/>
            <person name="Ueno N."/>
            <person name="Matsuda Y."/>
            <person name="Veenstra G.J."/>
            <person name="Fujiyama A."/>
            <person name="Harland R.M."/>
            <person name="Taira M."/>
            <person name="Rokhsar D.S."/>
        </authorList>
    </citation>
    <scope>NUCLEOTIDE SEQUENCE [LARGE SCALE GENOMIC DNA]</scope>
    <source>
        <strain evidence="2">J</strain>
    </source>
</reference>